<accession>A0ABD1M9S2</accession>
<protein>
    <recommendedName>
        <fullName evidence="15">EXPERA domain-containing protein</fullName>
    </recommendedName>
</protein>
<evidence type="ECO:0000313" key="17">
    <source>
        <dbReference type="Proteomes" id="UP001603857"/>
    </source>
</evidence>
<dbReference type="GO" id="GO:0016126">
    <property type="term" value="P:sterol biosynthetic process"/>
    <property type="evidence" value="ECO:0007669"/>
    <property type="project" value="UniProtKB-KW"/>
</dbReference>
<dbReference type="PANTHER" id="PTHR14207">
    <property type="entry name" value="STEROL ISOMERASE"/>
    <property type="match status" value="1"/>
</dbReference>
<evidence type="ECO:0000256" key="9">
    <source>
        <dbReference type="ARBA" id="ARBA00023136"/>
    </source>
</evidence>
<evidence type="ECO:0000256" key="7">
    <source>
        <dbReference type="ARBA" id="ARBA00023011"/>
    </source>
</evidence>
<evidence type="ECO:0000256" key="4">
    <source>
        <dbReference type="ARBA" id="ARBA00022692"/>
    </source>
</evidence>
<keyword evidence="9 13" id="KW-0472">Membrane</keyword>
<evidence type="ECO:0000256" key="12">
    <source>
        <dbReference type="ARBA" id="ARBA00023235"/>
    </source>
</evidence>
<evidence type="ECO:0000256" key="5">
    <source>
        <dbReference type="ARBA" id="ARBA00022955"/>
    </source>
</evidence>
<keyword evidence="10" id="KW-1207">Sterol metabolism</keyword>
<keyword evidence="8" id="KW-0443">Lipid metabolism</keyword>
<keyword evidence="12" id="KW-0413">Isomerase</keyword>
<dbReference type="PANTHER" id="PTHR14207:SF0">
    <property type="entry name" value="3-BETA-HYDROXYSTEROID-DELTA(8),DELTA(7)-ISOMERASE"/>
    <property type="match status" value="1"/>
</dbReference>
<dbReference type="InterPro" id="IPR033118">
    <property type="entry name" value="EXPERA"/>
</dbReference>
<keyword evidence="11" id="KW-0753">Steroid metabolism</keyword>
<dbReference type="Proteomes" id="UP001603857">
    <property type="component" value="Unassembled WGS sequence"/>
</dbReference>
<keyword evidence="7" id="KW-0756">Sterol biosynthesis</keyword>
<dbReference type="GO" id="GO:0016853">
    <property type="term" value="F:isomerase activity"/>
    <property type="evidence" value="ECO:0007669"/>
    <property type="project" value="UniProtKB-KW"/>
</dbReference>
<evidence type="ECO:0000256" key="8">
    <source>
        <dbReference type="ARBA" id="ARBA00023098"/>
    </source>
</evidence>
<keyword evidence="5" id="KW-0752">Steroid biosynthesis</keyword>
<keyword evidence="6 13" id="KW-1133">Transmembrane helix</keyword>
<proteinExistence type="inferred from homology"/>
<reference evidence="16 17" key="1">
    <citation type="submission" date="2024-08" db="EMBL/GenBank/DDBJ databases">
        <title>Insights into the chromosomal genome structure of Flemingia macrophylla.</title>
        <authorList>
            <person name="Ding Y."/>
            <person name="Zhao Y."/>
            <person name="Bi W."/>
            <person name="Wu M."/>
            <person name="Zhao G."/>
            <person name="Gong Y."/>
            <person name="Li W."/>
            <person name="Zhang P."/>
        </authorList>
    </citation>
    <scope>NUCLEOTIDE SEQUENCE [LARGE SCALE GENOMIC DNA]</scope>
    <source>
        <strain evidence="16">DYQJB</strain>
        <tissue evidence="16">Leaf</tissue>
    </source>
</reference>
<evidence type="ECO:0000256" key="6">
    <source>
        <dbReference type="ARBA" id="ARBA00022989"/>
    </source>
</evidence>
<evidence type="ECO:0000256" key="14">
    <source>
        <dbReference type="SAM" id="Phobius"/>
    </source>
</evidence>
<keyword evidence="4 13" id="KW-0812">Transmembrane</keyword>
<keyword evidence="17" id="KW-1185">Reference proteome</keyword>
<evidence type="ECO:0000256" key="2">
    <source>
        <dbReference type="ARBA" id="ARBA00008337"/>
    </source>
</evidence>
<evidence type="ECO:0000256" key="3">
    <source>
        <dbReference type="ARBA" id="ARBA00022516"/>
    </source>
</evidence>
<gene>
    <name evidence="16" type="ORF">Fmac_020127</name>
</gene>
<feature type="transmembrane region" description="Helical" evidence="14">
    <location>
        <begin position="25"/>
        <end position="48"/>
    </location>
</feature>
<evidence type="ECO:0000256" key="11">
    <source>
        <dbReference type="ARBA" id="ARBA00023221"/>
    </source>
</evidence>
<dbReference type="PROSITE" id="PS51751">
    <property type="entry name" value="EXPERA"/>
    <property type="match status" value="1"/>
</dbReference>
<evidence type="ECO:0000259" key="15">
    <source>
        <dbReference type="PROSITE" id="PS51751"/>
    </source>
</evidence>
<dbReference type="GO" id="GO:0016020">
    <property type="term" value="C:membrane"/>
    <property type="evidence" value="ECO:0007669"/>
    <property type="project" value="UniProtKB-SubCell"/>
</dbReference>
<keyword evidence="3" id="KW-0444">Lipid biosynthesis</keyword>
<evidence type="ECO:0000256" key="13">
    <source>
        <dbReference type="PROSITE-ProRule" id="PRU01087"/>
    </source>
</evidence>
<dbReference type="InterPro" id="IPR007905">
    <property type="entry name" value="EBP"/>
</dbReference>
<organism evidence="16 17">
    <name type="scientific">Flemingia macrophylla</name>
    <dbReference type="NCBI Taxonomy" id="520843"/>
    <lineage>
        <taxon>Eukaryota</taxon>
        <taxon>Viridiplantae</taxon>
        <taxon>Streptophyta</taxon>
        <taxon>Embryophyta</taxon>
        <taxon>Tracheophyta</taxon>
        <taxon>Spermatophyta</taxon>
        <taxon>Magnoliopsida</taxon>
        <taxon>eudicotyledons</taxon>
        <taxon>Gunneridae</taxon>
        <taxon>Pentapetalae</taxon>
        <taxon>rosids</taxon>
        <taxon>fabids</taxon>
        <taxon>Fabales</taxon>
        <taxon>Fabaceae</taxon>
        <taxon>Papilionoideae</taxon>
        <taxon>50 kb inversion clade</taxon>
        <taxon>NPAAA clade</taxon>
        <taxon>indigoferoid/millettioid clade</taxon>
        <taxon>Phaseoleae</taxon>
        <taxon>Flemingia</taxon>
    </lineage>
</organism>
<comment type="caution">
    <text evidence="16">The sequence shown here is derived from an EMBL/GenBank/DDBJ whole genome shotgun (WGS) entry which is preliminary data.</text>
</comment>
<evidence type="ECO:0000256" key="10">
    <source>
        <dbReference type="ARBA" id="ARBA00023166"/>
    </source>
</evidence>
<sequence length="101" mass="11484">MDYLSRFIVLHSNPRITDALRKSKLIVLMCWWAFTSLTHIIVEGYFVFSPDFFKDKTGFYLAEAWKEYSKWDSRYAGRDGGIVTVLGITAALEGPASLLAV</sequence>
<comment type="subcellular location">
    <subcellularLocation>
        <location evidence="1">Membrane</location>
        <topology evidence="1">Multi-pass membrane protein</topology>
    </subcellularLocation>
</comment>
<evidence type="ECO:0000256" key="1">
    <source>
        <dbReference type="ARBA" id="ARBA00004141"/>
    </source>
</evidence>
<feature type="domain" description="EXPERA" evidence="15">
    <location>
        <begin position="24"/>
        <end position="101"/>
    </location>
</feature>
<dbReference type="AlphaFoldDB" id="A0ABD1M9S2"/>
<name>A0ABD1M9S2_9FABA</name>
<dbReference type="EMBL" id="JBGMDY010000006">
    <property type="protein sequence ID" value="KAL2332546.1"/>
    <property type="molecule type" value="Genomic_DNA"/>
</dbReference>
<comment type="similarity">
    <text evidence="2">Belongs to the EBP family.</text>
</comment>
<evidence type="ECO:0000313" key="16">
    <source>
        <dbReference type="EMBL" id="KAL2332546.1"/>
    </source>
</evidence>